<organism evidence="2 3">
    <name type="scientific">Populus alba x Populus x berolinensis</name>
    <dbReference type="NCBI Taxonomy" id="444605"/>
    <lineage>
        <taxon>Eukaryota</taxon>
        <taxon>Viridiplantae</taxon>
        <taxon>Streptophyta</taxon>
        <taxon>Embryophyta</taxon>
        <taxon>Tracheophyta</taxon>
        <taxon>Spermatophyta</taxon>
        <taxon>Magnoliopsida</taxon>
        <taxon>eudicotyledons</taxon>
        <taxon>Gunneridae</taxon>
        <taxon>Pentapetalae</taxon>
        <taxon>rosids</taxon>
        <taxon>fabids</taxon>
        <taxon>Malpighiales</taxon>
        <taxon>Salicaceae</taxon>
        <taxon>Saliceae</taxon>
        <taxon>Populus</taxon>
    </lineage>
</organism>
<feature type="region of interest" description="Disordered" evidence="1">
    <location>
        <begin position="251"/>
        <end position="281"/>
    </location>
</feature>
<sequence>MTFFQSPHLTPLLYCLQSILPVRETPWAESTVPTVTEVHLEHNNSNSFLQPESSKQPANSSLEGVELNLQMQADFAKSSSKKKARQTPAKVRRSERLQTSAVDTQNEDIERVIEEITLSGSDEEEDPVDAKLPEPTLMGKNLEGKVDYILKMLEVQRKTTDVKFKATKNSFSGNCSGGGDITYKSLYIDSEKKVEALMEENYQLTLKLQNALGKIEAYEKGNPMVCDMLEKFNEILLSQLSSEAIDGNFTAPETGLEHRTAAKRKRLDKQTRGNGHPDNLM</sequence>
<dbReference type="AlphaFoldDB" id="A0AAD6RC87"/>
<dbReference type="PANTHER" id="PTHR38936">
    <property type="entry name" value="TITIN-LIKE ISOFORM X2"/>
    <property type="match status" value="1"/>
</dbReference>
<feature type="compositionally biased region" description="Basic residues" evidence="1">
    <location>
        <begin position="79"/>
        <end position="93"/>
    </location>
</feature>
<evidence type="ECO:0000313" key="2">
    <source>
        <dbReference type="EMBL" id="KAJ7006239.1"/>
    </source>
</evidence>
<reference evidence="2" key="1">
    <citation type="journal article" date="2023" name="Mol. Ecol. Resour.">
        <title>Chromosome-level genome assembly of a triploid poplar Populus alba 'Berolinensis'.</title>
        <authorList>
            <person name="Chen S."/>
            <person name="Yu Y."/>
            <person name="Wang X."/>
            <person name="Wang S."/>
            <person name="Zhang T."/>
            <person name="Zhou Y."/>
            <person name="He R."/>
            <person name="Meng N."/>
            <person name="Wang Y."/>
            <person name="Liu W."/>
            <person name="Liu Z."/>
            <person name="Liu J."/>
            <person name="Guo Q."/>
            <person name="Huang H."/>
            <person name="Sederoff R.R."/>
            <person name="Wang G."/>
            <person name="Qu G."/>
            <person name="Chen S."/>
        </authorList>
    </citation>
    <scope>NUCLEOTIDE SEQUENCE</scope>
    <source>
        <strain evidence="2">SC-2020</strain>
    </source>
</reference>
<dbReference type="PANTHER" id="PTHR38936:SF1">
    <property type="entry name" value="DUF641 DOMAIN-CONTAINING PROTEIN"/>
    <property type="match status" value="1"/>
</dbReference>
<evidence type="ECO:0000313" key="3">
    <source>
        <dbReference type="Proteomes" id="UP001164929"/>
    </source>
</evidence>
<feature type="region of interest" description="Disordered" evidence="1">
    <location>
        <begin position="75"/>
        <end position="103"/>
    </location>
</feature>
<dbReference type="Proteomes" id="UP001164929">
    <property type="component" value="Chromosome 2"/>
</dbReference>
<accession>A0AAD6RC87</accession>
<keyword evidence="3" id="KW-1185">Reference proteome</keyword>
<protein>
    <submittedName>
        <fullName evidence="2">Uncharacterized protein</fullName>
    </submittedName>
</protein>
<gene>
    <name evidence="2" type="ORF">NC653_005561</name>
</gene>
<proteinExistence type="predicted"/>
<dbReference type="EMBL" id="JAQIZT010000002">
    <property type="protein sequence ID" value="KAJ7006239.1"/>
    <property type="molecule type" value="Genomic_DNA"/>
</dbReference>
<comment type="caution">
    <text evidence="2">The sequence shown here is derived from an EMBL/GenBank/DDBJ whole genome shotgun (WGS) entry which is preliminary data.</text>
</comment>
<name>A0AAD6RC87_9ROSI</name>
<evidence type="ECO:0000256" key="1">
    <source>
        <dbReference type="SAM" id="MobiDB-lite"/>
    </source>
</evidence>